<name>A0A146L7F7_LYGHE</name>
<proteinExistence type="predicted"/>
<dbReference type="InterPro" id="IPR043502">
    <property type="entry name" value="DNA/RNA_pol_sf"/>
</dbReference>
<feature type="region of interest" description="Disordered" evidence="1">
    <location>
        <begin position="169"/>
        <end position="197"/>
    </location>
</feature>
<dbReference type="CDD" id="cd00303">
    <property type="entry name" value="retropepsin_like"/>
    <property type="match status" value="1"/>
</dbReference>
<dbReference type="Pfam" id="PF18701">
    <property type="entry name" value="DUF5641"/>
    <property type="match status" value="1"/>
</dbReference>
<feature type="domain" description="Integrase catalytic" evidence="2">
    <location>
        <begin position="1284"/>
        <end position="1486"/>
    </location>
</feature>
<dbReference type="InterPro" id="IPR012337">
    <property type="entry name" value="RNaseH-like_sf"/>
</dbReference>
<dbReference type="EMBL" id="GDHC01014268">
    <property type="protein sequence ID" value="JAQ04361.1"/>
    <property type="molecule type" value="Transcribed_RNA"/>
</dbReference>
<evidence type="ECO:0000256" key="1">
    <source>
        <dbReference type="SAM" id="MobiDB-lite"/>
    </source>
</evidence>
<dbReference type="InterPro" id="IPR040676">
    <property type="entry name" value="DUF5641"/>
</dbReference>
<dbReference type="Gene3D" id="3.30.420.10">
    <property type="entry name" value="Ribonuclease H-like superfamily/Ribonuclease H"/>
    <property type="match status" value="1"/>
</dbReference>
<dbReference type="Pfam" id="PF05380">
    <property type="entry name" value="Peptidase_A17"/>
    <property type="match status" value="1"/>
</dbReference>
<reference evidence="3" key="1">
    <citation type="journal article" date="2016" name="Gigascience">
        <title>De novo construction of an expanded transcriptome assembly for the western tarnished plant bug, Lygus hesperus.</title>
        <authorList>
            <person name="Tassone E.E."/>
            <person name="Geib S.M."/>
            <person name="Hall B."/>
            <person name="Fabrick J.A."/>
            <person name="Brent C.S."/>
            <person name="Hull J.J."/>
        </authorList>
    </citation>
    <scope>NUCLEOTIDE SEQUENCE</scope>
</reference>
<evidence type="ECO:0000313" key="3">
    <source>
        <dbReference type="EMBL" id="JAQ04361.1"/>
    </source>
</evidence>
<dbReference type="GO" id="GO:0071897">
    <property type="term" value="P:DNA biosynthetic process"/>
    <property type="evidence" value="ECO:0007669"/>
    <property type="project" value="UniProtKB-ARBA"/>
</dbReference>
<dbReference type="GO" id="GO:0015074">
    <property type="term" value="P:DNA integration"/>
    <property type="evidence" value="ECO:0007669"/>
    <property type="project" value="InterPro"/>
</dbReference>
<dbReference type="InterPro" id="IPR001584">
    <property type="entry name" value="Integrase_cat-core"/>
</dbReference>
<dbReference type="InterPro" id="IPR036397">
    <property type="entry name" value="RNaseH_sf"/>
</dbReference>
<gene>
    <name evidence="3" type="ORF">g.89185</name>
</gene>
<dbReference type="GO" id="GO:0042575">
    <property type="term" value="C:DNA polymerase complex"/>
    <property type="evidence" value="ECO:0007669"/>
    <property type="project" value="UniProtKB-ARBA"/>
</dbReference>
<sequence length="1601" mass="179829">MFGSADSQKLASAKNGREKYFQRMQKAYDMAKKINDALKADAQPTYVDNAELFLARMGSVDSVLASFERMNADIDTLNEKVDPLERVDTLKAAADFDELYYFSKCVERKVYMLPEYQFVDTRPLRGLDPSTRKAFELKHSDVEIPAFSDLISYVEQLCKIQELTKGITSSGKSSVKSNSASSKPSSSSSKPQSSLLNSLGSSKCVVCAKECHKIRECPKFKEITPVERYELMKRLNRCRNCLGNHYTSLCKSSSRCSKCTLRHHSDLHFGTDSKPSQAIVEASGSHIVSNSATSINNNSSDALTCNVPQISNFTIMLGTAVVSMLDIHGQPKPVRILIDIGSQVCLMTKKCSEALGLRVQKSSRSMTAVGGTPIRHSNGMVSCIITPSQNSEPRLETQAFVINKITGDQPQVHVDHTVRNRFNNLCLADPKFDQPGEIDFLMGAELYPLILNATHNFIIGEPSAISTIFGWILVGKAPVTSSASLSLLLSPSYTVNHCSDALDISLKKFWEIEEISTHHPPNPEDDACEALFQESHYRQPCGRFVVRLPFKNTFSTLPNNREVALKRFLSLESRLSRQTTARDEYIKFMEEYKSLGHMSLAHDSSSYIIPHHIVLKHDSVTTKLRVVFDASASCGPDNISLNSSLLNGPKLQKDIWQIISSFRLFPIVLCADLRMMYRQILVDPRDRTFQRIFYRSSPTSDVEEYLLNTVTYGVGPSAYLALRCLIQLVKDDGAAYPLASKAILEQTFVDDITAGAHDLESALCLQRELNSLLALGGFTLHKWSSNHPALLESVSSDKVTLPLNFSVDDDRTLKILGIKYDPRCDTFSYSIAPNNIRITKRGVLSEIAKIYDPLGWLTPVTFFAKHIMQLIWMKGLQWDDLLPPDLTCEWNNFTCGLPALSAISIPRYIPAETSDAVHVLGYCDASEKGYACVVYAVTIRPDHHSIHIIQAKSKIAPLKTISLPRLELSGALLLSKLIGELKPYIESLHAVSINLFTDSTIALSWIRTPPYKLKTYVANRVAEILNTTNPSQWHHVKSEHNPADPASRGLLGPDLVQCHLWWKGPPDFLVKEHIHFSSSPEIQESVEYLHEFKPHASHLTTSSSVPYLISILEKYSNYHKALRIFSYVLRFIHNRLCQRADRYIGSLSPSELKQGFLLMIRVSQYHHFSSDIKLLKKGESVSNKLRSLTPFLDENGLIRVRGRIENSNASYDLRHPYLIPHEAHIAKLMCDHFHRLTLHGGHRLISSLLQRRFWIPALRRLIRSRIFRCSTCYLPKAPGVTPLMGDLPASRFSTVRAFRSVALDYAGFFTIRESLRRNAPRSKGYLVVIVCLSTKAVHLDFAPDLSTPAFLRALDRFVARRGLCNEIFSDNGTNLVGASRHLKEVFELLASSQDVINDHLASQAIAWNFSPPAGPHFNGISEAAVKTAKHHITRVIGKQIMTFEEMTTVVCRIEAVLNSRPLGSFSADAHEDSDFLTPGHFIVGAPLLAPPEEDIHDVAINRLNRHQLIRHSVQNFWRRWKREYLPTLIPRSKWTELQENLSIGDVVYLRNVQTPPLQWPIGRILAIYPGKDGIVRVAKIRTTQGEYVRPVHNLIPLPPAN</sequence>
<dbReference type="PROSITE" id="PS50994">
    <property type="entry name" value="INTEGRASE"/>
    <property type="match status" value="1"/>
</dbReference>
<evidence type="ECO:0000259" key="2">
    <source>
        <dbReference type="PROSITE" id="PS50994"/>
    </source>
</evidence>
<dbReference type="PANTHER" id="PTHR47331">
    <property type="entry name" value="PHD-TYPE DOMAIN-CONTAINING PROTEIN"/>
    <property type="match status" value="1"/>
</dbReference>
<accession>A0A146L7F7</accession>
<protein>
    <recommendedName>
        <fullName evidence="2">Integrase catalytic domain-containing protein</fullName>
    </recommendedName>
</protein>
<dbReference type="SUPFAM" id="SSF56672">
    <property type="entry name" value="DNA/RNA polymerases"/>
    <property type="match status" value="1"/>
</dbReference>
<dbReference type="GO" id="GO:0003676">
    <property type="term" value="F:nucleic acid binding"/>
    <property type="evidence" value="ECO:0007669"/>
    <property type="project" value="InterPro"/>
</dbReference>
<dbReference type="SUPFAM" id="SSF53098">
    <property type="entry name" value="Ribonuclease H-like"/>
    <property type="match status" value="1"/>
</dbReference>
<dbReference type="InterPro" id="IPR008042">
    <property type="entry name" value="Retrotrans_Pao"/>
</dbReference>
<dbReference type="PANTHER" id="PTHR47331:SF1">
    <property type="entry name" value="GAG-LIKE PROTEIN"/>
    <property type="match status" value="1"/>
</dbReference>
<organism evidence="3">
    <name type="scientific">Lygus hesperus</name>
    <name type="common">Western plant bug</name>
    <dbReference type="NCBI Taxonomy" id="30085"/>
    <lineage>
        <taxon>Eukaryota</taxon>
        <taxon>Metazoa</taxon>
        <taxon>Ecdysozoa</taxon>
        <taxon>Arthropoda</taxon>
        <taxon>Hexapoda</taxon>
        <taxon>Insecta</taxon>
        <taxon>Pterygota</taxon>
        <taxon>Neoptera</taxon>
        <taxon>Paraneoptera</taxon>
        <taxon>Hemiptera</taxon>
        <taxon>Heteroptera</taxon>
        <taxon>Panheteroptera</taxon>
        <taxon>Cimicomorpha</taxon>
        <taxon>Miridae</taxon>
        <taxon>Mirini</taxon>
        <taxon>Lygus</taxon>
    </lineage>
</organism>